<dbReference type="Gene3D" id="3.10.180.10">
    <property type="entry name" value="2,3-Dihydroxybiphenyl 1,2-Dioxygenase, domain 1"/>
    <property type="match status" value="1"/>
</dbReference>
<feature type="domain" description="Glyoxalase At5g48480-like N-terminal" evidence="1">
    <location>
        <begin position="25"/>
        <end position="82"/>
    </location>
</feature>
<dbReference type="InterPro" id="IPR054576">
    <property type="entry name" value="At5g48480-like_N"/>
</dbReference>
<keyword evidence="3" id="KW-1185">Reference proteome</keyword>
<dbReference type="Pfam" id="PF22656">
    <property type="entry name" value="At5g48480-like_N"/>
    <property type="match status" value="1"/>
</dbReference>
<sequence>MSKERGNEVKQGENGLIMGSKIHIFIDEPYGPEAIEFYKFVFGAFEFDRVYETIETGDEIKGDVRLISSQLQFGSTNVIVSELLPDSSWLKKRDVVARTPRGVMLVYMEDVGSVVDQALECGSVEERRDFDTDGVCINADVRDPYGILWRIRPACKMSDGSSCNDSPTFTQDIPKETDAYPQDLDEGICKKRSYVDEINSSQFIEEENADQATEKNKTTKNIHIIEE</sequence>
<gene>
    <name evidence="2" type="ORF">POM88_047551</name>
</gene>
<evidence type="ECO:0000313" key="2">
    <source>
        <dbReference type="EMBL" id="KAK1354295.1"/>
    </source>
</evidence>
<protein>
    <recommendedName>
        <fullName evidence="1">Glyoxalase At5g48480-like N-terminal domain-containing protein</fullName>
    </recommendedName>
</protein>
<comment type="caution">
    <text evidence="2">The sequence shown here is derived from an EMBL/GenBank/DDBJ whole genome shotgun (WGS) entry which is preliminary data.</text>
</comment>
<reference evidence="2" key="1">
    <citation type="submission" date="2023-02" db="EMBL/GenBank/DDBJ databases">
        <title>Genome of toxic invasive species Heracleum sosnowskyi carries increased number of genes despite the absence of recent whole-genome duplications.</title>
        <authorList>
            <person name="Schelkunov M."/>
            <person name="Shtratnikova V."/>
            <person name="Makarenko M."/>
            <person name="Klepikova A."/>
            <person name="Omelchenko D."/>
            <person name="Novikova G."/>
            <person name="Obukhova E."/>
            <person name="Bogdanov V."/>
            <person name="Penin A."/>
            <person name="Logacheva M."/>
        </authorList>
    </citation>
    <scope>NUCLEOTIDE SEQUENCE</scope>
    <source>
        <strain evidence="2">Hsosn_3</strain>
        <tissue evidence="2">Leaf</tissue>
    </source>
</reference>
<organism evidence="2 3">
    <name type="scientific">Heracleum sosnowskyi</name>
    <dbReference type="NCBI Taxonomy" id="360622"/>
    <lineage>
        <taxon>Eukaryota</taxon>
        <taxon>Viridiplantae</taxon>
        <taxon>Streptophyta</taxon>
        <taxon>Embryophyta</taxon>
        <taxon>Tracheophyta</taxon>
        <taxon>Spermatophyta</taxon>
        <taxon>Magnoliopsida</taxon>
        <taxon>eudicotyledons</taxon>
        <taxon>Gunneridae</taxon>
        <taxon>Pentapetalae</taxon>
        <taxon>asterids</taxon>
        <taxon>campanulids</taxon>
        <taxon>Apiales</taxon>
        <taxon>Apiaceae</taxon>
        <taxon>Apioideae</taxon>
        <taxon>apioid superclade</taxon>
        <taxon>Tordylieae</taxon>
        <taxon>Tordyliinae</taxon>
        <taxon>Heracleum</taxon>
    </lineage>
</organism>
<dbReference type="Proteomes" id="UP001237642">
    <property type="component" value="Unassembled WGS sequence"/>
</dbReference>
<evidence type="ECO:0000313" key="3">
    <source>
        <dbReference type="Proteomes" id="UP001237642"/>
    </source>
</evidence>
<dbReference type="EMBL" id="JAUIZM010000011">
    <property type="protein sequence ID" value="KAK1354295.1"/>
    <property type="molecule type" value="Genomic_DNA"/>
</dbReference>
<dbReference type="PANTHER" id="PTHR34109">
    <property type="entry name" value="BNAUNNG04460D PROTEIN-RELATED"/>
    <property type="match status" value="1"/>
</dbReference>
<proteinExistence type="predicted"/>
<accession>A0AAD8GUE1</accession>
<dbReference type="AlphaFoldDB" id="A0AAD8GUE1"/>
<reference evidence="2" key="2">
    <citation type="submission" date="2023-05" db="EMBL/GenBank/DDBJ databases">
        <authorList>
            <person name="Schelkunov M.I."/>
        </authorList>
    </citation>
    <scope>NUCLEOTIDE SEQUENCE</scope>
    <source>
        <strain evidence="2">Hsosn_3</strain>
        <tissue evidence="2">Leaf</tissue>
    </source>
</reference>
<dbReference type="InterPro" id="IPR029068">
    <property type="entry name" value="Glyas_Bleomycin-R_OHBP_Dase"/>
</dbReference>
<evidence type="ECO:0000259" key="1">
    <source>
        <dbReference type="Pfam" id="PF22656"/>
    </source>
</evidence>
<name>A0AAD8GUE1_9APIA</name>
<dbReference type="SUPFAM" id="SSF54593">
    <property type="entry name" value="Glyoxalase/Bleomycin resistance protein/Dihydroxybiphenyl dioxygenase"/>
    <property type="match status" value="1"/>
</dbReference>
<dbReference type="PANTHER" id="PTHR34109:SF1">
    <property type="entry name" value="VOC DOMAIN-CONTAINING PROTEIN"/>
    <property type="match status" value="1"/>
</dbReference>